<evidence type="ECO:0000256" key="2">
    <source>
        <dbReference type="SAM" id="SignalP"/>
    </source>
</evidence>
<dbReference type="Pfam" id="PF00497">
    <property type="entry name" value="SBP_bac_3"/>
    <property type="match status" value="1"/>
</dbReference>
<dbReference type="SUPFAM" id="SSF53850">
    <property type="entry name" value="Periplasmic binding protein-like II"/>
    <property type="match status" value="1"/>
</dbReference>
<dbReference type="InterPro" id="IPR001638">
    <property type="entry name" value="Solute-binding_3/MltF_N"/>
</dbReference>
<feature type="domain" description="Solute-binding protein family 3/N-terminal" evidence="3">
    <location>
        <begin position="30"/>
        <end position="244"/>
    </location>
</feature>
<dbReference type="Gene3D" id="3.40.190.10">
    <property type="entry name" value="Periplasmic binding protein-like II"/>
    <property type="match status" value="2"/>
</dbReference>
<feature type="chain" id="PRO_5015117421" evidence="2">
    <location>
        <begin position="24"/>
        <end position="244"/>
    </location>
</feature>
<reference evidence="4" key="1">
    <citation type="journal article" date="2018" name="Biosci. Biotechnol. Biochem.">
        <title>Polysaccharide hydrolase of the hadal zone amphipods Hirondellea gigas.</title>
        <authorList>
            <person name="Kobayashi H."/>
            <person name="Nagahama T."/>
            <person name="Arai W."/>
            <person name="Sasagawa Y."/>
            <person name="Umeda M."/>
            <person name="Hayashi T."/>
            <person name="Nikaido I."/>
            <person name="Watanabe H."/>
            <person name="Oguri K."/>
            <person name="Kitazato H."/>
            <person name="Fujioka K."/>
            <person name="Kido Y."/>
            <person name="Takami H."/>
        </authorList>
    </citation>
    <scope>NUCLEOTIDE SEQUENCE</scope>
    <source>
        <tissue evidence="4">Whole body</tissue>
    </source>
</reference>
<name>A0A2P2IBP0_9CRUS</name>
<dbReference type="AlphaFoldDB" id="A0A2P2IBP0"/>
<dbReference type="PANTHER" id="PTHR35936">
    <property type="entry name" value="MEMBRANE-BOUND LYTIC MUREIN TRANSGLYCOSYLASE F"/>
    <property type="match status" value="1"/>
</dbReference>
<evidence type="ECO:0000259" key="3">
    <source>
        <dbReference type="SMART" id="SM00062"/>
    </source>
</evidence>
<protein>
    <submittedName>
        <fullName evidence="4">Basic amino acid ABC transporter substrate-binding protein</fullName>
    </submittedName>
</protein>
<proteinExistence type="evidence at transcript level"/>
<sequence>MKKMMKIIMVVLVGIMMVGCGSSDDGNVKKIYVGTNAEFAPFEFLKDGKTVGFDMELIEEISKEIGIDIEIKDMSFDGLLPALQAKKIDMIIAGMTSTEERKKSVNFTNSYYIANQVIITAKELGNIATFDELKGKKVGVILGFTGDVVVSKIDGVEVKKYNAGYVAIMDLKAGKIDAVVLDSEPAKNFIKNNDGIKIASAKGDKEEYAMAVYKDNIELLEKINKALMVLKENGTYDGLLKKWF</sequence>
<dbReference type="PANTHER" id="PTHR35936:SF17">
    <property type="entry name" value="ARGININE-BINDING EXTRACELLULAR PROTEIN ARTP"/>
    <property type="match status" value="1"/>
</dbReference>
<dbReference type="EMBL" id="IACF01005844">
    <property type="protein sequence ID" value="LAB71427.1"/>
    <property type="molecule type" value="mRNA"/>
</dbReference>
<evidence type="ECO:0000256" key="1">
    <source>
        <dbReference type="ARBA" id="ARBA00022729"/>
    </source>
</evidence>
<dbReference type="PROSITE" id="PS51257">
    <property type="entry name" value="PROKAR_LIPOPROTEIN"/>
    <property type="match status" value="1"/>
</dbReference>
<accession>A0A2P2IBP0</accession>
<dbReference type="CDD" id="cd13624">
    <property type="entry name" value="PBP2_Arg_Lys_His"/>
    <property type="match status" value="1"/>
</dbReference>
<feature type="signal peptide" evidence="2">
    <location>
        <begin position="1"/>
        <end position="23"/>
    </location>
</feature>
<dbReference type="SMART" id="SM00062">
    <property type="entry name" value="PBPb"/>
    <property type="match status" value="1"/>
</dbReference>
<keyword evidence="1 2" id="KW-0732">Signal</keyword>
<organism evidence="4">
    <name type="scientific">Hirondellea gigas</name>
    <dbReference type="NCBI Taxonomy" id="1518452"/>
    <lineage>
        <taxon>Eukaryota</taxon>
        <taxon>Metazoa</taxon>
        <taxon>Ecdysozoa</taxon>
        <taxon>Arthropoda</taxon>
        <taxon>Crustacea</taxon>
        <taxon>Multicrustacea</taxon>
        <taxon>Malacostraca</taxon>
        <taxon>Eumalacostraca</taxon>
        <taxon>Peracarida</taxon>
        <taxon>Amphipoda</taxon>
        <taxon>Amphilochidea</taxon>
        <taxon>Lysianassida</taxon>
        <taxon>Lysianassidira</taxon>
        <taxon>Lysianassoidea</taxon>
        <taxon>Lysianassidae</taxon>
        <taxon>Hirondellea</taxon>
    </lineage>
</organism>
<evidence type="ECO:0000313" key="4">
    <source>
        <dbReference type="EMBL" id="LAB71427.1"/>
    </source>
</evidence>